<organism evidence="2 3">
    <name type="scientific">Cuscuta epithymum</name>
    <dbReference type="NCBI Taxonomy" id="186058"/>
    <lineage>
        <taxon>Eukaryota</taxon>
        <taxon>Viridiplantae</taxon>
        <taxon>Streptophyta</taxon>
        <taxon>Embryophyta</taxon>
        <taxon>Tracheophyta</taxon>
        <taxon>Spermatophyta</taxon>
        <taxon>Magnoliopsida</taxon>
        <taxon>eudicotyledons</taxon>
        <taxon>Gunneridae</taxon>
        <taxon>Pentapetalae</taxon>
        <taxon>asterids</taxon>
        <taxon>lamiids</taxon>
        <taxon>Solanales</taxon>
        <taxon>Convolvulaceae</taxon>
        <taxon>Cuscuteae</taxon>
        <taxon>Cuscuta</taxon>
        <taxon>Cuscuta subgen. Cuscuta</taxon>
    </lineage>
</organism>
<gene>
    <name evidence="2" type="ORF">CEPIT_LOCUS28968</name>
</gene>
<comment type="caution">
    <text evidence="2">The sequence shown here is derived from an EMBL/GenBank/DDBJ whole genome shotgun (WGS) entry which is preliminary data.</text>
</comment>
<dbReference type="AlphaFoldDB" id="A0AAV0EYX1"/>
<evidence type="ECO:0000313" key="3">
    <source>
        <dbReference type="Proteomes" id="UP001152523"/>
    </source>
</evidence>
<feature type="domain" description="DUF1985" evidence="1">
    <location>
        <begin position="78"/>
        <end position="226"/>
    </location>
</feature>
<evidence type="ECO:0000313" key="2">
    <source>
        <dbReference type="EMBL" id="CAH9128288.1"/>
    </source>
</evidence>
<keyword evidence="3" id="KW-1185">Reference proteome</keyword>
<name>A0AAV0EYX1_9ASTE</name>
<reference evidence="2" key="1">
    <citation type="submission" date="2022-07" db="EMBL/GenBank/DDBJ databases">
        <authorList>
            <person name="Macas J."/>
            <person name="Novak P."/>
            <person name="Neumann P."/>
        </authorList>
    </citation>
    <scope>NUCLEOTIDE SEQUENCE</scope>
</reference>
<evidence type="ECO:0000259" key="1">
    <source>
        <dbReference type="Pfam" id="PF09331"/>
    </source>
</evidence>
<accession>A0AAV0EYX1</accession>
<dbReference type="Proteomes" id="UP001152523">
    <property type="component" value="Unassembled WGS sequence"/>
</dbReference>
<dbReference type="InterPro" id="IPR015410">
    <property type="entry name" value="DUF1985"/>
</dbReference>
<proteinExistence type="predicted"/>
<dbReference type="Pfam" id="PF09331">
    <property type="entry name" value="DUF1985"/>
    <property type="match status" value="1"/>
</dbReference>
<dbReference type="PANTHER" id="PTHR48449">
    <property type="entry name" value="DUF1985 DOMAIN-CONTAINING PROTEIN"/>
    <property type="match status" value="1"/>
</dbReference>
<protein>
    <recommendedName>
        <fullName evidence="1">DUF1985 domain-containing protein</fullName>
    </recommendedName>
</protein>
<dbReference type="EMBL" id="CAMAPF010000949">
    <property type="protein sequence ID" value="CAH9128288.1"/>
    <property type="molecule type" value="Genomic_DNA"/>
</dbReference>
<dbReference type="PANTHER" id="PTHR48449:SF1">
    <property type="entry name" value="DUF1985 DOMAIN-CONTAINING PROTEIN"/>
    <property type="match status" value="1"/>
</dbReference>
<sequence>MVRTPLSTMTERALELKIPLSKHFPAQYSMCSDYKCARKCITDMLSKKELSTFRNTPWGHLLDIPDIQFCAQIVHMLLLRLVKQQPEDELWFNVEGKIVEFTYNDFCRITGLPVAAPRPVVAEEVEENSDEQAEEVEEPGEVATTYFKGSLDITYLQLMERVQMVRPTRKGRAMLGVKLASLYMTENVLLGRDRSTRISRRSIQLVNDFEEFKKEPWSRDAYHSLVTDLKKLLDGQEQKFFDNKANNPDYKNAKFSVYGFPLVLQVWAYENLPNFGEHFGTRVGNHEVPILNWSCHGKFRASTIRNICFANEVPTPLLPIMKMKMKTILKYKQGKGCNKCV</sequence>